<protein>
    <submittedName>
        <fullName evidence="1">Uncharacterized protein</fullName>
    </submittedName>
</protein>
<dbReference type="AlphaFoldDB" id="A0A482XG17"/>
<sequence>MPQQAEQFELGMVRSKHRLSTCEKRSAFLTSLPRLIFAKTPVHVIPVHTTQIVCVQRTALLQLQLNYSRRRARNSQATVAAVAAAAASDTSAIAIADETNCQTATTASSFREMSLRCAAIAATDRTCCFTAC</sequence>
<dbReference type="InParanoid" id="A0A482XG17"/>
<organism evidence="1 2">
    <name type="scientific">Laodelphax striatellus</name>
    <name type="common">Small brown planthopper</name>
    <name type="synonym">Delphax striatella</name>
    <dbReference type="NCBI Taxonomy" id="195883"/>
    <lineage>
        <taxon>Eukaryota</taxon>
        <taxon>Metazoa</taxon>
        <taxon>Ecdysozoa</taxon>
        <taxon>Arthropoda</taxon>
        <taxon>Hexapoda</taxon>
        <taxon>Insecta</taxon>
        <taxon>Pterygota</taxon>
        <taxon>Neoptera</taxon>
        <taxon>Paraneoptera</taxon>
        <taxon>Hemiptera</taxon>
        <taxon>Auchenorrhyncha</taxon>
        <taxon>Fulgoroidea</taxon>
        <taxon>Delphacidae</taxon>
        <taxon>Criomorphinae</taxon>
        <taxon>Laodelphax</taxon>
    </lineage>
</organism>
<name>A0A482XG17_LAOST</name>
<evidence type="ECO:0000313" key="2">
    <source>
        <dbReference type="Proteomes" id="UP000291343"/>
    </source>
</evidence>
<evidence type="ECO:0000313" key="1">
    <source>
        <dbReference type="EMBL" id="RZF44723.1"/>
    </source>
</evidence>
<dbReference type="Proteomes" id="UP000291343">
    <property type="component" value="Unassembled WGS sequence"/>
</dbReference>
<accession>A0A482XG17</accession>
<dbReference type="EMBL" id="QKKF02010319">
    <property type="protein sequence ID" value="RZF44723.1"/>
    <property type="molecule type" value="Genomic_DNA"/>
</dbReference>
<keyword evidence="2" id="KW-1185">Reference proteome</keyword>
<gene>
    <name evidence="1" type="ORF">LSTR_LSTR000675</name>
</gene>
<comment type="caution">
    <text evidence="1">The sequence shown here is derived from an EMBL/GenBank/DDBJ whole genome shotgun (WGS) entry which is preliminary data.</text>
</comment>
<reference evidence="1 2" key="1">
    <citation type="journal article" date="2017" name="Gigascience">
        <title>Genome sequence of the small brown planthopper, Laodelphax striatellus.</title>
        <authorList>
            <person name="Zhu J."/>
            <person name="Jiang F."/>
            <person name="Wang X."/>
            <person name="Yang P."/>
            <person name="Bao Y."/>
            <person name="Zhao W."/>
            <person name="Wang W."/>
            <person name="Lu H."/>
            <person name="Wang Q."/>
            <person name="Cui N."/>
            <person name="Li J."/>
            <person name="Chen X."/>
            <person name="Luo L."/>
            <person name="Yu J."/>
            <person name="Kang L."/>
            <person name="Cui F."/>
        </authorList>
    </citation>
    <scope>NUCLEOTIDE SEQUENCE [LARGE SCALE GENOMIC DNA]</scope>
    <source>
        <strain evidence="1">Lst14</strain>
    </source>
</reference>
<proteinExistence type="predicted"/>